<dbReference type="OrthoDB" id="9814800at2"/>
<reference evidence="4 5" key="1">
    <citation type="submission" date="2019-02" db="EMBL/GenBank/DDBJ databases">
        <title>Deep-cultivation of Planctomycetes and their phenomic and genomic characterization uncovers novel biology.</title>
        <authorList>
            <person name="Wiegand S."/>
            <person name="Jogler M."/>
            <person name="Boedeker C."/>
            <person name="Pinto D."/>
            <person name="Vollmers J."/>
            <person name="Rivas-Marin E."/>
            <person name="Kohn T."/>
            <person name="Peeters S.H."/>
            <person name="Heuer A."/>
            <person name="Rast P."/>
            <person name="Oberbeckmann S."/>
            <person name="Bunk B."/>
            <person name="Jeske O."/>
            <person name="Meyerdierks A."/>
            <person name="Storesund J.E."/>
            <person name="Kallscheuer N."/>
            <person name="Luecker S."/>
            <person name="Lage O.M."/>
            <person name="Pohl T."/>
            <person name="Merkel B.J."/>
            <person name="Hornburger P."/>
            <person name="Mueller R.-W."/>
            <person name="Bruemmer F."/>
            <person name="Labrenz M."/>
            <person name="Spormann A.M."/>
            <person name="Op den Camp H."/>
            <person name="Overmann J."/>
            <person name="Amann R."/>
            <person name="Jetten M.S.M."/>
            <person name="Mascher T."/>
            <person name="Medema M.H."/>
            <person name="Devos D.P."/>
            <person name="Kaster A.-K."/>
            <person name="Ovreas L."/>
            <person name="Rohde M."/>
            <person name="Galperin M.Y."/>
            <person name="Jogler C."/>
        </authorList>
    </citation>
    <scope>NUCLEOTIDE SEQUENCE [LARGE SCALE GENOMIC DNA]</scope>
    <source>
        <strain evidence="4 5">Pan189</strain>
    </source>
</reference>
<evidence type="ECO:0000313" key="5">
    <source>
        <dbReference type="Proteomes" id="UP000317318"/>
    </source>
</evidence>
<dbReference type="PANTHER" id="PTHR35038">
    <property type="entry name" value="DISSIMILATORY SULFITE REDUCTASE SIRA"/>
    <property type="match status" value="1"/>
</dbReference>
<name>A0A517QX27_9PLAN</name>
<dbReference type="InterPro" id="IPR036280">
    <property type="entry name" value="Multihaem_cyt_sf"/>
</dbReference>
<evidence type="ECO:0000256" key="3">
    <source>
        <dbReference type="SAM" id="Phobius"/>
    </source>
</evidence>
<sequence length="621" mass="67040">MSSNRAETDSSSSLQARSQQMAGSRQRIGDIPADIEHDYFRRPDRLTRWKTRLAWFGAIASIILIGLMINWPEAARAVSGDEDTSIDAALLPLLKAGANHGVLSSVHAAWDNDCDACHVPFAPIRPESAAHLLMTGAIERTNAKCNRCHLGTTHHANLITLQDLDSPDVADQPDPHVIATLKAYGAKAACASCHIDHRGREADLVAVADSKCIVCHADLTPFLKTEPPPGSNHADGWLKIASFSTQGHPNFSTEQKDFEDPGKLKFNHQMHMAAGIPGQTDAYFRYRNIEDAALRTTYLTHHAGSNRADLDTLVELNCNSCHESGSNNASATELTSGRYFSAINFERHCVACHQQDLAVPATAGPKGSGADPVIVPVPHGLSLDTTLDWVSAFVTKNALTESTSLIEQLRQYDLRSPSADVRDILRGFRVESGPKNDSDAVATAAGVARIRDAMLNSDQSCAQCHFYEAAGDVAENGEQLIGETSNDTNPYEQIKIAATNVPTVWFKSAKFDHVSHRTIDCLGCHDGAVTGDDTRPKSVTQGTWLVTMANEKLIPGINNCVGCHAPRTTSASGTVSGGINHNCSLCHNYHSSDHIPAGLSLPAPGTETFRRADEMLNVKPR</sequence>
<dbReference type="KEGG" id="svp:Pan189_05460"/>
<keyword evidence="3" id="KW-0472">Membrane</keyword>
<gene>
    <name evidence="4" type="ORF">Pan189_05460</name>
</gene>
<feature type="compositionally biased region" description="Polar residues" evidence="2">
    <location>
        <begin position="1"/>
        <end position="23"/>
    </location>
</feature>
<proteinExistence type="predicted"/>
<dbReference type="RefSeq" id="WP_145362412.1">
    <property type="nucleotide sequence ID" value="NZ_CP036268.1"/>
</dbReference>
<dbReference type="InterPro" id="IPR051829">
    <property type="entry name" value="Multiheme_Cytochr_ET"/>
</dbReference>
<evidence type="ECO:0000256" key="2">
    <source>
        <dbReference type="SAM" id="MobiDB-lite"/>
    </source>
</evidence>
<dbReference type="PANTHER" id="PTHR35038:SF8">
    <property type="entry name" value="C-TYPE POLYHEME CYTOCHROME OMCC"/>
    <property type="match status" value="1"/>
</dbReference>
<protein>
    <submittedName>
        <fullName evidence="4">Uncharacterized protein</fullName>
    </submittedName>
</protein>
<keyword evidence="3" id="KW-0812">Transmembrane</keyword>
<feature type="region of interest" description="Disordered" evidence="2">
    <location>
        <begin position="1"/>
        <end position="27"/>
    </location>
</feature>
<feature type="transmembrane region" description="Helical" evidence="3">
    <location>
        <begin position="53"/>
        <end position="71"/>
    </location>
</feature>
<dbReference type="EMBL" id="CP036268">
    <property type="protein sequence ID" value="QDT36191.1"/>
    <property type="molecule type" value="Genomic_DNA"/>
</dbReference>
<keyword evidence="1" id="KW-0732">Signal</keyword>
<organism evidence="4 5">
    <name type="scientific">Stratiformator vulcanicus</name>
    <dbReference type="NCBI Taxonomy" id="2527980"/>
    <lineage>
        <taxon>Bacteria</taxon>
        <taxon>Pseudomonadati</taxon>
        <taxon>Planctomycetota</taxon>
        <taxon>Planctomycetia</taxon>
        <taxon>Planctomycetales</taxon>
        <taxon>Planctomycetaceae</taxon>
        <taxon>Stratiformator</taxon>
    </lineage>
</organism>
<evidence type="ECO:0000313" key="4">
    <source>
        <dbReference type="EMBL" id="QDT36191.1"/>
    </source>
</evidence>
<dbReference type="AlphaFoldDB" id="A0A517QX27"/>
<evidence type="ECO:0000256" key="1">
    <source>
        <dbReference type="ARBA" id="ARBA00022729"/>
    </source>
</evidence>
<dbReference type="Proteomes" id="UP000317318">
    <property type="component" value="Chromosome"/>
</dbReference>
<keyword evidence="5" id="KW-1185">Reference proteome</keyword>
<accession>A0A517QX27</accession>
<dbReference type="GO" id="GO:0016491">
    <property type="term" value="F:oxidoreductase activity"/>
    <property type="evidence" value="ECO:0007669"/>
    <property type="project" value="TreeGrafter"/>
</dbReference>
<dbReference type="SUPFAM" id="SSF48695">
    <property type="entry name" value="Multiheme cytochromes"/>
    <property type="match status" value="1"/>
</dbReference>
<keyword evidence="3" id="KW-1133">Transmembrane helix</keyword>
<dbReference type="Gene3D" id="3.90.10.10">
    <property type="entry name" value="Cytochrome C3"/>
    <property type="match status" value="2"/>
</dbReference>